<evidence type="ECO:0000256" key="1">
    <source>
        <dbReference type="SAM" id="MobiDB-lite"/>
    </source>
</evidence>
<feature type="compositionally biased region" description="Low complexity" evidence="1">
    <location>
        <begin position="475"/>
        <end position="484"/>
    </location>
</feature>
<dbReference type="Proteomes" id="UP001078443">
    <property type="component" value="Unassembled WGS sequence"/>
</dbReference>
<protein>
    <submittedName>
        <fullName evidence="2">Uncharacterized protein</fullName>
    </submittedName>
</protein>
<name>A0ABT4CXS7_9CLOT</name>
<accession>A0ABT4CXS7</accession>
<feature type="region of interest" description="Disordered" evidence="1">
    <location>
        <begin position="471"/>
        <end position="508"/>
    </location>
</feature>
<evidence type="ECO:0000313" key="3">
    <source>
        <dbReference type="Proteomes" id="UP001078443"/>
    </source>
</evidence>
<dbReference type="EMBL" id="JAPQER010000002">
    <property type="protein sequence ID" value="MCY6483801.1"/>
    <property type="molecule type" value="Genomic_DNA"/>
</dbReference>
<dbReference type="Gene3D" id="3.30.565.10">
    <property type="entry name" value="Histidine kinase-like ATPase, C-terminal domain"/>
    <property type="match status" value="1"/>
</dbReference>
<comment type="caution">
    <text evidence="2">The sequence shown here is derived from an EMBL/GenBank/DDBJ whole genome shotgun (WGS) entry which is preliminary data.</text>
</comment>
<sequence>MNNLFNKLINSIKASDIVTLVECELKNKISWKSVGGENKNNYPIINIGSDPAAGITERITNAIDSVIERAYLERQSNGKGKISINSPREASKKLFNVKDGQLTNLNDKEIQTIAKNVIVTLRNSDEKKKPTIDIRDKGTGIKAIDFEDSILSLNAGRKLNKLYLSGAYGQGGSTALAYSKYTLILSRAVSKIENLNKVAYTLVRYNPGDINKDKIGVYEFMVDKITGYPLEIDIPLDEFDFGTLVRHIEMDIGKYSSIMTAPTGSLWYLVHNYLFNTVLPFKIEEQRNNKSKNSKRNISGNCRRLSKGNDIEYQGEAYRNFNSGKIKITWWVIKDEKENSKNIIKNYTLPSKPIIITYNGQKHDALSNSIIKKDLKLPYLDGYLIIHVNCDELDNKSRRELFVTTRESVRESTILEELEQLVINTLKEDDNLKVLNNQRKQKFLTKSNTEVMKKLGSRIANKIKTTLSISCDSTNQNSNMENNNPTTKDKYNSPNNKPHGDKLVQSLKPIPTNNPPQLLKITSHNNKKIYVGDEFALHFITDADPKYFKNNNNFNITISSQNTIFTTGKTKMKQGHGVIFFKVNSNLKIGDIINIRFDLKVKQTQLSDDINVVVTQKVKNNSKNSVIPKIEPIPVEKSHPYWIRNGWDENSVAKVERSEQEITVYISIDNINISRIINKQFKSGKAAVEAIQNFYLEHICYHAVLLELDYEKEQKIDDTEVIEQFKVKELRRESKTICGIIEDIYKIFKVEAAATTDN</sequence>
<dbReference type="RefSeq" id="WP_268040077.1">
    <property type="nucleotide sequence ID" value="NZ_JAPQER010000002.1"/>
</dbReference>
<proteinExistence type="predicted"/>
<reference evidence="2" key="1">
    <citation type="submission" date="2022-12" db="EMBL/GenBank/DDBJ databases">
        <authorList>
            <person name="Wang J."/>
        </authorList>
    </citation>
    <scope>NUCLEOTIDE SEQUENCE</scope>
    <source>
        <strain evidence="2">HY-45-18</strain>
    </source>
</reference>
<gene>
    <name evidence="2" type="ORF">OW763_05490</name>
</gene>
<evidence type="ECO:0000313" key="2">
    <source>
        <dbReference type="EMBL" id="MCY6483801.1"/>
    </source>
</evidence>
<keyword evidence="3" id="KW-1185">Reference proteome</keyword>
<dbReference type="InterPro" id="IPR036890">
    <property type="entry name" value="HATPase_C_sf"/>
</dbReference>
<organism evidence="2 3">
    <name type="scientific">Clostridium aestuarii</name>
    <dbReference type="NCBI Taxonomy" id="338193"/>
    <lineage>
        <taxon>Bacteria</taxon>
        <taxon>Bacillati</taxon>
        <taxon>Bacillota</taxon>
        <taxon>Clostridia</taxon>
        <taxon>Eubacteriales</taxon>
        <taxon>Clostridiaceae</taxon>
        <taxon>Clostridium</taxon>
    </lineage>
</organism>
<dbReference type="SUPFAM" id="SSF55874">
    <property type="entry name" value="ATPase domain of HSP90 chaperone/DNA topoisomerase II/histidine kinase"/>
    <property type="match status" value="1"/>
</dbReference>